<feature type="repeat" description="TPR" evidence="5">
    <location>
        <begin position="28"/>
        <end position="61"/>
    </location>
</feature>
<dbReference type="PROSITE" id="PS50005">
    <property type="entry name" value="TPR"/>
    <property type="match status" value="1"/>
</dbReference>
<keyword evidence="5" id="KW-0802">TPR repeat</keyword>
<evidence type="ECO:0000259" key="6">
    <source>
        <dbReference type="PROSITE" id="PS50089"/>
    </source>
</evidence>
<gene>
    <name evidence="8" type="ORF">J5N97_015748</name>
</gene>
<dbReference type="Pfam" id="PF02190">
    <property type="entry name" value="LON_substr_bdg"/>
    <property type="match status" value="1"/>
</dbReference>
<dbReference type="SUPFAM" id="SSF88697">
    <property type="entry name" value="PUA domain-like"/>
    <property type="match status" value="1"/>
</dbReference>
<name>A0A9D5CI51_9LILI</name>
<reference evidence="8" key="1">
    <citation type="submission" date="2021-03" db="EMBL/GenBank/DDBJ databases">
        <authorList>
            <person name="Li Z."/>
            <person name="Yang C."/>
        </authorList>
    </citation>
    <scope>NUCLEOTIDE SEQUENCE</scope>
    <source>
        <strain evidence="8">Dzin_1.0</strain>
        <tissue evidence="8">Leaf</tissue>
    </source>
</reference>
<dbReference type="SUPFAM" id="SSF48452">
    <property type="entry name" value="TPR-like"/>
    <property type="match status" value="1"/>
</dbReference>
<comment type="caution">
    <text evidence="8">The sequence shown here is derived from an EMBL/GenBank/DDBJ whole genome shotgun (WGS) entry which is preliminary data.</text>
</comment>
<dbReference type="InterPro" id="IPR046336">
    <property type="entry name" value="Lon_prtase_N_sf"/>
</dbReference>
<dbReference type="GO" id="GO:0061630">
    <property type="term" value="F:ubiquitin protein ligase activity"/>
    <property type="evidence" value="ECO:0007669"/>
    <property type="project" value="TreeGrafter"/>
</dbReference>
<dbReference type="Gene3D" id="2.30.130.40">
    <property type="entry name" value="LON domain-like"/>
    <property type="match status" value="1"/>
</dbReference>
<dbReference type="AlphaFoldDB" id="A0A9D5CI51"/>
<dbReference type="EMBL" id="JAGGNH010000004">
    <property type="protein sequence ID" value="KAJ0973783.1"/>
    <property type="molecule type" value="Genomic_DNA"/>
</dbReference>
<protein>
    <recommendedName>
        <fullName evidence="10">LON peptidase N-terminal domain and RING finger protein 1</fullName>
    </recommendedName>
</protein>
<dbReference type="InterPro" id="IPR017907">
    <property type="entry name" value="Znf_RING_CS"/>
</dbReference>
<reference evidence="8" key="2">
    <citation type="journal article" date="2022" name="Hortic Res">
        <title>The genome of Dioscorea zingiberensis sheds light on the biosynthesis, origin and evolution of the medicinally important diosgenin saponins.</title>
        <authorList>
            <person name="Li Y."/>
            <person name="Tan C."/>
            <person name="Li Z."/>
            <person name="Guo J."/>
            <person name="Li S."/>
            <person name="Chen X."/>
            <person name="Wang C."/>
            <person name="Dai X."/>
            <person name="Yang H."/>
            <person name="Song W."/>
            <person name="Hou L."/>
            <person name="Xu J."/>
            <person name="Tong Z."/>
            <person name="Xu A."/>
            <person name="Yuan X."/>
            <person name="Wang W."/>
            <person name="Yang Q."/>
            <person name="Chen L."/>
            <person name="Sun Z."/>
            <person name="Wang K."/>
            <person name="Pan B."/>
            <person name="Chen J."/>
            <person name="Bao Y."/>
            <person name="Liu F."/>
            <person name="Qi X."/>
            <person name="Gang D.R."/>
            <person name="Wen J."/>
            <person name="Li J."/>
        </authorList>
    </citation>
    <scope>NUCLEOTIDE SEQUENCE</scope>
    <source>
        <strain evidence="8">Dzin_1.0</strain>
    </source>
</reference>
<evidence type="ECO:0000313" key="8">
    <source>
        <dbReference type="EMBL" id="KAJ0973783.1"/>
    </source>
</evidence>
<dbReference type="Pfam" id="PF13923">
    <property type="entry name" value="zf-C3HC4_2"/>
    <property type="match status" value="1"/>
</dbReference>
<keyword evidence="3" id="KW-0862">Zinc</keyword>
<accession>A0A9D5CI51</accession>
<dbReference type="PANTHER" id="PTHR23327:SF42">
    <property type="entry name" value="LON PEPTIDASE N-TERMINAL DOMAIN AND RING FINGER PROTEIN C14F5.10C"/>
    <property type="match status" value="1"/>
</dbReference>
<dbReference type="PANTHER" id="PTHR23327">
    <property type="entry name" value="RING FINGER PROTEIN 127"/>
    <property type="match status" value="1"/>
</dbReference>
<evidence type="ECO:0000256" key="2">
    <source>
        <dbReference type="ARBA" id="ARBA00022771"/>
    </source>
</evidence>
<keyword evidence="2 4" id="KW-0863">Zinc-finger</keyword>
<feature type="domain" description="RING-type" evidence="6">
    <location>
        <begin position="186"/>
        <end position="224"/>
    </location>
</feature>
<dbReference type="InterPro" id="IPR001841">
    <property type="entry name" value="Znf_RING"/>
</dbReference>
<dbReference type="Gene3D" id="3.30.40.10">
    <property type="entry name" value="Zinc/RING finger domain, C3HC4 (zinc finger)"/>
    <property type="match status" value="1"/>
</dbReference>
<dbReference type="PROSITE" id="PS51787">
    <property type="entry name" value="LON_N"/>
    <property type="match status" value="1"/>
</dbReference>
<dbReference type="InterPro" id="IPR013083">
    <property type="entry name" value="Znf_RING/FYVE/PHD"/>
</dbReference>
<dbReference type="SMART" id="SM00028">
    <property type="entry name" value="TPR"/>
    <property type="match status" value="2"/>
</dbReference>
<dbReference type="Gene3D" id="1.20.58.1480">
    <property type="match status" value="1"/>
</dbReference>
<organism evidence="8 9">
    <name type="scientific">Dioscorea zingiberensis</name>
    <dbReference type="NCBI Taxonomy" id="325984"/>
    <lineage>
        <taxon>Eukaryota</taxon>
        <taxon>Viridiplantae</taxon>
        <taxon>Streptophyta</taxon>
        <taxon>Embryophyta</taxon>
        <taxon>Tracheophyta</taxon>
        <taxon>Spermatophyta</taxon>
        <taxon>Magnoliopsida</taxon>
        <taxon>Liliopsida</taxon>
        <taxon>Dioscoreales</taxon>
        <taxon>Dioscoreaceae</taxon>
        <taxon>Dioscorea</taxon>
    </lineage>
</organism>
<feature type="domain" description="Lon N-terminal" evidence="7">
    <location>
        <begin position="267"/>
        <end position="472"/>
    </location>
</feature>
<dbReference type="PROSITE" id="PS00518">
    <property type="entry name" value="ZF_RING_1"/>
    <property type="match status" value="1"/>
</dbReference>
<keyword evidence="9" id="KW-1185">Reference proteome</keyword>
<evidence type="ECO:0000259" key="7">
    <source>
        <dbReference type="PROSITE" id="PS51787"/>
    </source>
</evidence>
<dbReference type="InterPro" id="IPR011990">
    <property type="entry name" value="TPR-like_helical_dom_sf"/>
</dbReference>
<keyword evidence="1" id="KW-0479">Metal-binding</keyword>
<dbReference type="Proteomes" id="UP001085076">
    <property type="component" value="Miscellaneous, Linkage group lg04"/>
</dbReference>
<evidence type="ECO:0000313" key="9">
    <source>
        <dbReference type="Proteomes" id="UP001085076"/>
    </source>
</evidence>
<dbReference type="InterPro" id="IPR003111">
    <property type="entry name" value="Lon_prtase_N"/>
</dbReference>
<dbReference type="SMART" id="SM00464">
    <property type="entry name" value="LON"/>
    <property type="match status" value="1"/>
</dbReference>
<evidence type="ECO:0000256" key="3">
    <source>
        <dbReference type="ARBA" id="ARBA00022833"/>
    </source>
</evidence>
<dbReference type="GO" id="GO:0008270">
    <property type="term" value="F:zinc ion binding"/>
    <property type="evidence" value="ECO:0007669"/>
    <property type="project" value="UniProtKB-KW"/>
</dbReference>
<dbReference type="Gene3D" id="1.25.40.10">
    <property type="entry name" value="Tetratricopeptide repeat domain"/>
    <property type="match status" value="1"/>
</dbReference>
<evidence type="ECO:0008006" key="10">
    <source>
        <dbReference type="Google" id="ProtNLM"/>
    </source>
</evidence>
<evidence type="ECO:0000256" key="1">
    <source>
        <dbReference type="ARBA" id="ARBA00022723"/>
    </source>
</evidence>
<dbReference type="OrthoDB" id="264917at2759"/>
<dbReference type="GO" id="GO:0005737">
    <property type="term" value="C:cytoplasm"/>
    <property type="evidence" value="ECO:0007669"/>
    <property type="project" value="UniProtKB-ARBA"/>
</dbReference>
<evidence type="ECO:0000256" key="5">
    <source>
        <dbReference type="PROSITE-ProRule" id="PRU00339"/>
    </source>
</evidence>
<dbReference type="SUPFAM" id="SSF57850">
    <property type="entry name" value="RING/U-box"/>
    <property type="match status" value="1"/>
</dbReference>
<dbReference type="InterPro" id="IPR019734">
    <property type="entry name" value="TPR_rpt"/>
</dbReference>
<dbReference type="SMART" id="SM00184">
    <property type="entry name" value="RING"/>
    <property type="match status" value="1"/>
</dbReference>
<dbReference type="InterPro" id="IPR015947">
    <property type="entry name" value="PUA-like_sf"/>
</dbReference>
<dbReference type="CDD" id="cd16514">
    <property type="entry name" value="RING-HC_LONFs_rpt2"/>
    <property type="match status" value="1"/>
</dbReference>
<proteinExistence type="predicted"/>
<evidence type="ECO:0000256" key="4">
    <source>
        <dbReference type="PROSITE-ProRule" id="PRU00175"/>
    </source>
</evidence>
<sequence>MAESSSRIDWEALFDVEEYPWEVNGIKAFDLVRTGNISFREKRFEDAIQCYSKAQLLKPGNPIILSNRCAAFCRNSQFLRDRTAIESERRPLNGLDSTTHAELARKDAEKVLSLRVNSPKSYFLKASALILLERYEEAHEAVLLGLQVDPFSHHLKSCLWVLERISAGSVKREKQWKPQLCDDFECTLCLKLLYEPVTTPCGHSFCRSCLLQSMDHGNKCPMCRTILFMSPRTYPISVTLNNIIQRTFPMEYAERKSEQQSLSHLGVDIMPLFVMDVVLPCQKLSLNIFEPRYRLMVRRIMEGNRRMGMVGVYPTTGSIASYACEVEIIECEPLPDGRFYLEVVGRRRFRILRCWDQDGYRVAKVEWIQDTQITTGGTREGGYDPQQVIAEVADLARTWIRRTREAARNGGRSRREQLLRTEGMPSIHEPERLSFWLVNLSNVSPPERLELLRMQDTYERLSRGLLFLKAQDEAMRAQ</sequence>
<dbReference type="PROSITE" id="PS50089">
    <property type="entry name" value="ZF_RING_2"/>
    <property type="match status" value="1"/>
</dbReference>